<dbReference type="SUPFAM" id="SSF51735">
    <property type="entry name" value="NAD(P)-binding Rossmann-fold domains"/>
    <property type="match status" value="1"/>
</dbReference>
<dbReference type="Pfam" id="PF02826">
    <property type="entry name" value="2-Hacid_dh_C"/>
    <property type="match status" value="1"/>
</dbReference>
<evidence type="ECO:0000313" key="5">
    <source>
        <dbReference type="EMBL" id="MBU2690439.1"/>
    </source>
</evidence>
<proteinExistence type="inferred from homology"/>
<dbReference type="GO" id="GO:0004617">
    <property type="term" value="F:phosphoglycerate dehydrogenase activity"/>
    <property type="evidence" value="ECO:0007669"/>
    <property type="project" value="UniProtKB-ARBA"/>
</dbReference>
<dbReference type="CDD" id="cd12173">
    <property type="entry name" value="PGDH_4"/>
    <property type="match status" value="1"/>
</dbReference>
<dbReference type="InterPro" id="IPR036291">
    <property type="entry name" value="NAD(P)-bd_dom_sf"/>
</dbReference>
<feature type="domain" description="D-isomer specific 2-hydroxyacid dehydrogenase NAD-binding" evidence="4">
    <location>
        <begin position="97"/>
        <end position="268"/>
    </location>
</feature>
<dbReference type="InterPro" id="IPR006140">
    <property type="entry name" value="D-isomer_DH_NAD-bd"/>
</dbReference>
<comment type="similarity">
    <text evidence="1">Belongs to the D-isomer specific 2-hydroxyacid dehydrogenase family.</text>
</comment>
<dbReference type="GO" id="GO:0047545">
    <property type="term" value="F:(S)-2-hydroxyglutarate dehydrogenase activity"/>
    <property type="evidence" value="ECO:0007669"/>
    <property type="project" value="UniProtKB-ARBA"/>
</dbReference>
<dbReference type="PROSITE" id="PS00670">
    <property type="entry name" value="D_2_HYDROXYACID_DH_2"/>
    <property type="match status" value="1"/>
</dbReference>
<dbReference type="GO" id="GO:0006564">
    <property type="term" value="P:L-serine biosynthetic process"/>
    <property type="evidence" value="ECO:0007669"/>
    <property type="project" value="UniProtKB-ARBA"/>
</dbReference>
<name>A0A948RY86_UNCEI</name>
<sequence>MKILISDAFDASLPGKLARFGETFDDKSRLSEADVVLIRSKTTCTREYIDKAASLKLIIRGGVGLDNVDQDYAKQKGIAVHNTAAASSIAVAELAMGFMTAIPANIIPGHISLTKGEWQKKQLKRTELYGKTLGLIGIGKIATETAIRAKAFGMKVIAYDKYIDKSKHAEMVSFNDLLIRSDFISLHVPYTDETREMINKSTIKQMKDGVIIVNTGRGKCINEADMAEALRNGKVRAYGTDVWYSDPPDWDGCPLLTAPNVYMTPHIGASTTENLLRIGDVIEEILNAYVKEGKL</sequence>
<dbReference type="Proteomes" id="UP000777784">
    <property type="component" value="Unassembled WGS sequence"/>
</dbReference>
<evidence type="ECO:0000313" key="6">
    <source>
        <dbReference type="Proteomes" id="UP000777784"/>
    </source>
</evidence>
<dbReference type="PANTHER" id="PTHR43761">
    <property type="entry name" value="D-ISOMER SPECIFIC 2-HYDROXYACID DEHYDROGENASE FAMILY PROTEIN (AFU_ORTHOLOGUE AFUA_1G13630)"/>
    <property type="match status" value="1"/>
</dbReference>
<protein>
    <submittedName>
        <fullName evidence="5">Hydroxyacid dehydrogenase</fullName>
    </submittedName>
</protein>
<dbReference type="AlphaFoldDB" id="A0A948RY86"/>
<keyword evidence="2" id="KW-0560">Oxidoreductase</keyword>
<dbReference type="Gene3D" id="3.40.50.720">
    <property type="entry name" value="NAD(P)-binding Rossmann-like Domain"/>
    <property type="match status" value="2"/>
</dbReference>
<evidence type="ECO:0000259" key="4">
    <source>
        <dbReference type="Pfam" id="PF02826"/>
    </source>
</evidence>
<dbReference type="GO" id="GO:0051287">
    <property type="term" value="F:NAD binding"/>
    <property type="evidence" value="ECO:0007669"/>
    <property type="project" value="InterPro"/>
</dbReference>
<keyword evidence="3" id="KW-0520">NAD</keyword>
<dbReference type="InterPro" id="IPR029753">
    <property type="entry name" value="D-isomer_DH_CS"/>
</dbReference>
<dbReference type="PANTHER" id="PTHR43761:SF1">
    <property type="entry name" value="D-ISOMER SPECIFIC 2-HYDROXYACID DEHYDROGENASE CATALYTIC DOMAIN-CONTAINING PROTEIN-RELATED"/>
    <property type="match status" value="1"/>
</dbReference>
<accession>A0A948RY86</accession>
<dbReference type="SUPFAM" id="SSF52283">
    <property type="entry name" value="Formate/glycerate dehydrogenase catalytic domain-like"/>
    <property type="match status" value="1"/>
</dbReference>
<gene>
    <name evidence="5" type="ORF">KJ970_05880</name>
</gene>
<dbReference type="InterPro" id="IPR050418">
    <property type="entry name" value="D-iso_2-hydroxyacid_DH_PdxB"/>
</dbReference>
<reference evidence="5" key="1">
    <citation type="submission" date="2021-05" db="EMBL/GenBank/DDBJ databases">
        <title>Energy efficiency and biological interactions define the core microbiome of deep oligotrophic groundwater.</title>
        <authorList>
            <person name="Mehrshad M."/>
            <person name="Lopez-Fernandez M."/>
            <person name="Bell E."/>
            <person name="Bernier-Latmani R."/>
            <person name="Bertilsson S."/>
            <person name="Dopson M."/>
        </authorList>
    </citation>
    <scope>NUCLEOTIDE SEQUENCE</scope>
    <source>
        <strain evidence="5">Modern_marine.mb.64</strain>
    </source>
</reference>
<dbReference type="FunFam" id="3.40.50.720:FF:000041">
    <property type="entry name" value="D-3-phosphoglycerate dehydrogenase"/>
    <property type="match status" value="1"/>
</dbReference>
<comment type="caution">
    <text evidence="5">The sequence shown here is derived from an EMBL/GenBank/DDBJ whole genome shotgun (WGS) entry which is preliminary data.</text>
</comment>
<dbReference type="EMBL" id="JAHJDP010000031">
    <property type="protein sequence ID" value="MBU2690439.1"/>
    <property type="molecule type" value="Genomic_DNA"/>
</dbReference>
<evidence type="ECO:0000256" key="3">
    <source>
        <dbReference type="ARBA" id="ARBA00023027"/>
    </source>
</evidence>
<organism evidence="5 6">
    <name type="scientific">Eiseniibacteriota bacterium</name>
    <dbReference type="NCBI Taxonomy" id="2212470"/>
    <lineage>
        <taxon>Bacteria</taxon>
        <taxon>Candidatus Eiseniibacteriota</taxon>
    </lineage>
</organism>
<evidence type="ECO:0000256" key="2">
    <source>
        <dbReference type="ARBA" id="ARBA00023002"/>
    </source>
</evidence>
<evidence type="ECO:0000256" key="1">
    <source>
        <dbReference type="ARBA" id="ARBA00005854"/>
    </source>
</evidence>